<name>C9MPJ8_9BACT</name>
<reference evidence="1 2" key="1">
    <citation type="submission" date="2009-09" db="EMBL/GenBank/DDBJ databases">
        <authorList>
            <person name="Weinstock G."/>
            <person name="Sodergren E."/>
            <person name="Clifton S."/>
            <person name="Fulton L."/>
            <person name="Fulton B."/>
            <person name="Courtney L."/>
            <person name="Fronick C."/>
            <person name="Harrison M."/>
            <person name="Strong C."/>
            <person name="Farmer C."/>
            <person name="Delahaunty K."/>
            <person name="Markovic C."/>
            <person name="Hall O."/>
            <person name="Minx P."/>
            <person name="Tomlinson C."/>
            <person name="Mitreva M."/>
            <person name="Nelson J."/>
            <person name="Hou S."/>
            <person name="Wollam A."/>
            <person name="Pepin K.H."/>
            <person name="Johnson M."/>
            <person name="Bhonagiri V."/>
            <person name="Nash W.E."/>
            <person name="Warren W."/>
            <person name="Chinwalla A."/>
            <person name="Mardis E.R."/>
            <person name="Wilson R.K."/>
        </authorList>
    </citation>
    <scope>NUCLEOTIDE SEQUENCE [LARGE SCALE GENOMIC DNA]</scope>
    <source>
        <strain evidence="1 2">F0319</strain>
    </source>
</reference>
<keyword evidence="2" id="KW-1185">Reference proteome</keyword>
<dbReference type="AlphaFoldDB" id="C9MPJ8"/>
<evidence type="ECO:0000313" key="1">
    <source>
        <dbReference type="EMBL" id="EEX18595.1"/>
    </source>
</evidence>
<gene>
    <name evidence="1" type="ORF">HMPREF0973_01539</name>
</gene>
<dbReference type="Proteomes" id="UP000003327">
    <property type="component" value="Unassembled WGS sequence"/>
</dbReference>
<protein>
    <submittedName>
        <fullName evidence="1">Uncharacterized protein</fullName>
    </submittedName>
</protein>
<evidence type="ECO:0000313" key="2">
    <source>
        <dbReference type="Proteomes" id="UP000003327"/>
    </source>
</evidence>
<dbReference type="EMBL" id="ACVA01000033">
    <property type="protein sequence ID" value="EEX18595.1"/>
    <property type="molecule type" value="Genomic_DNA"/>
</dbReference>
<sequence length="42" mass="5005">MSVHLFIPFKHSAMRRPILRKGVWRLPLRLPLADRRGRLSLL</sequence>
<dbReference type="HOGENOM" id="CLU_3256053_0_0_10"/>
<accession>C9MPJ8</accession>
<comment type="caution">
    <text evidence="1">The sequence shown here is derived from an EMBL/GenBank/DDBJ whole genome shotgun (WGS) entry which is preliminary data.</text>
</comment>
<organism evidence="1 2">
    <name type="scientific">Prevotella veroralis F0319</name>
    <dbReference type="NCBI Taxonomy" id="649761"/>
    <lineage>
        <taxon>Bacteria</taxon>
        <taxon>Pseudomonadati</taxon>
        <taxon>Bacteroidota</taxon>
        <taxon>Bacteroidia</taxon>
        <taxon>Bacteroidales</taxon>
        <taxon>Prevotellaceae</taxon>
        <taxon>Prevotella</taxon>
    </lineage>
</organism>
<proteinExistence type="predicted"/>